<comment type="caution">
    <text evidence="2">The sequence shown here is derived from an EMBL/GenBank/DDBJ whole genome shotgun (WGS) entry which is preliminary data.</text>
</comment>
<dbReference type="EMBL" id="JAODZU010000010">
    <property type="protein sequence ID" value="MDH0363465.1"/>
    <property type="molecule type" value="Genomic_DNA"/>
</dbReference>
<protein>
    <submittedName>
        <fullName evidence="2">Uncharacterized protein</fullName>
    </submittedName>
</protein>
<evidence type="ECO:0000313" key="3">
    <source>
        <dbReference type="Proteomes" id="UP001158297"/>
    </source>
</evidence>
<evidence type="ECO:0000256" key="1">
    <source>
        <dbReference type="SAM" id="MobiDB-lite"/>
    </source>
</evidence>
<dbReference type="Proteomes" id="UP001158297">
    <property type="component" value="Unassembled WGS sequence"/>
</dbReference>
<dbReference type="AlphaFoldDB" id="A0AA42I033"/>
<feature type="region of interest" description="Disordered" evidence="1">
    <location>
        <begin position="1"/>
        <end position="33"/>
    </location>
</feature>
<organism evidence="2 3">
    <name type="scientific">Comamonas aquatica</name>
    <dbReference type="NCBI Taxonomy" id="225991"/>
    <lineage>
        <taxon>Bacteria</taxon>
        <taxon>Pseudomonadati</taxon>
        <taxon>Pseudomonadota</taxon>
        <taxon>Betaproteobacteria</taxon>
        <taxon>Burkholderiales</taxon>
        <taxon>Comamonadaceae</taxon>
        <taxon>Comamonas</taxon>
    </lineage>
</organism>
<accession>A0AA42I033</accession>
<name>A0AA42I033_9BURK</name>
<reference evidence="2" key="1">
    <citation type="submission" date="2022-09" db="EMBL/GenBank/DDBJ databases">
        <title>Intensive care unit water sources are persistently colonized with multi-drug resistant bacteria and are the site of extensive horizontal gene transfer of antibiotic resistance genes.</title>
        <authorList>
            <person name="Diorio-Toth L."/>
        </authorList>
    </citation>
    <scope>NUCLEOTIDE SEQUENCE</scope>
    <source>
        <strain evidence="2">GD04130</strain>
    </source>
</reference>
<evidence type="ECO:0000313" key="2">
    <source>
        <dbReference type="EMBL" id="MDH0363465.1"/>
    </source>
</evidence>
<dbReference type="RefSeq" id="WP_279860140.1">
    <property type="nucleotide sequence ID" value="NZ_JAODZU010000010.1"/>
</dbReference>
<proteinExistence type="predicted"/>
<sequence length="75" mass="8218">MATANKKRSATAADKAPETAQPDHAQQEAVKAQRKFDSADELAHFIHHNPEFGTLPLDEQNALRQQLVTLAKAAQ</sequence>
<gene>
    <name evidence="2" type="ORF">N7330_10450</name>
</gene>